<reference evidence="2" key="1">
    <citation type="submission" date="2015-07" db="EMBL/GenBank/DDBJ databases">
        <title>Draft Genome Sequences of Anaerolinea thermolimosa IMO-1, Bellilinea caldifistulae GOMI-1, Leptolinea tardivitalis YMTK-2, Levilinea saccharolytica KIBI-1,Longilinea arvoryzae KOME-1, Previously Described as Members of the Anaerolineaceae (Chloroflexi).</title>
        <authorList>
            <person name="Sekiguchi Y."/>
            <person name="Ohashi A."/>
            <person name="Matsuura N."/>
            <person name="Tourlousse M.D."/>
        </authorList>
    </citation>
    <scope>NUCLEOTIDE SEQUENCE [LARGE SCALE GENOMIC DNA]</scope>
    <source>
        <strain evidence="2">KOME-1</strain>
    </source>
</reference>
<organism evidence="2">
    <name type="scientific">Longilinea arvoryzae</name>
    <dbReference type="NCBI Taxonomy" id="360412"/>
    <lineage>
        <taxon>Bacteria</taxon>
        <taxon>Bacillati</taxon>
        <taxon>Chloroflexota</taxon>
        <taxon>Anaerolineae</taxon>
        <taxon>Anaerolineales</taxon>
        <taxon>Anaerolineaceae</taxon>
        <taxon>Longilinea</taxon>
    </lineage>
</organism>
<dbReference type="PANTHER" id="PTHR36833">
    <property type="entry name" value="SLR0610 PROTEIN-RELATED"/>
    <property type="match status" value="1"/>
</dbReference>
<dbReference type="RefSeq" id="WP_075073573.1">
    <property type="nucleotide sequence ID" value="NZ_DF967972.1"/>
</dbReference>
<dbReference type="Proteomes" id="UP000055060">
    <property type="component" value="Unassembled WGS sequence"/>
</dbReference>
<dbReference type="STRING" id="360412.LARV_02070"/>
<evidence type="ECO:0000313" key="3">
    <source>
        <dbReference type="Proteomes" id="UP000055060"/>
    </source>
</evidence>
<sequence>MDELRWNFRLYLHLLSANLRSQMQYRLSFWMDFLATLLGNGIGIFTLALVLSRFGNIAGWTIGEVALLAGMAETSFALMDMICSGIDPDYFSPMVRLGRLDQYLLRPVNLMVQLFGSRFLLRRLGRISEGLLVLTAAFLLTDIQWTVGKILFIPVVILSQVVSMGALFLIGSTITFWTVERIEAMNMLTYGGVELMTYPMSIYPGWILRVFTYIVPMIFLNYYPALFILGKPDPLGFPAFAPFLAPFVAIGMGTAALLFWSFGLKHYQSTGT</sequence>
<keyword evidence="3" id="KW-1185">Reference proteome</keyword>
<proteinExistence type="predicted"/>
<dbReference type="AlphaFoldDB" id="A0A0S7BGN8"/>
<dbReference type="OrthoDB" id="9788195at2"/>
<feature type="transmembrane region" description="Helical" evidence="1">
    <location>
        <begin position="127"/>
        <end position="145"/>
    </location>
</feature>
<feature type="transmembrane region" description="Helical" evidence="1">
    <location>
        <begin position="151"/>
        <end position="179"/>
    </location>
</feature>
<accession>A0A0S7BGN8</accession>
<feature type="transmembrane region" description="Helical" evidence="1">
    <location>
        <begin position="243"/>
        <end position="264"/>
    </location>
</feature>
<evidence type="ECO:0000313" key="2">
    <source>
        <dbReference type="EMBL" id="GAP14304.1"/>
    </source>
</evidence>
<evidence type="ECO:0000256" key="1">
    <source>
        <dbReference type="SAM" id="Phobius"/>
    </source>
</evidence>
<dbReference type="EMBL" id="DF967972">
    <property type="protein sequence ID" value="GAP14304.1"/>
    <property type="molecule type" value="Genomic_DNA"/>
</dbReference>
<dbReference type="InterPro" id="IPR010390">
    <property type="entry name" value="ABC-2_transporter-like"/>
</dbReference>
<feature type="transmembrane region" description="Helical" evidence="1">
    <location>
        <begin position="200"/>
        <end position="223"/>
    </location>
</feature>
<dbReference type="PANTHER" id="PTHR36833:SF1">
    <property type="entry name" value="INTEGRAL MEMBRANE TRANSPORT PROTEIN"/>
    <property type="match status" value="1"/>
</dbReference>
<keyword evidence="1" id="KW-1133">Transmembrane helix</keyword>
<protein>
    <submittedName>
        <fullName evidence="2">ABC-type uncharacterized transport system, permease component</fullName>
    </submittedName>
</protein>
<dbReference type="Pfam" id="PF06182">
    <property type="entry name" value="ABC2_membrane_6"/>
    <property type="match status" value="1"/>
</dbReference>
<gene>
    <name evidence="2" type="ORF">LARV_02070</name>
</gene>
<feature type="transmembrane region" description="Helical" evidence="1">
    <location>
        <begin position="29"/>
        <end position="51"/>
    </location>
</feature>
<keyword evidence="1" id="KW-0472">Membrane</keyword>
<keyword evidence="1" id="KW-0812">Transmembrane</keyword>
<name>A0A0S7BGN8_9CHLR</name>